<keyword evidence="7" id="KW-0813">Transport</keyword>
<dbReference type="GO" id="GO:0005886">
    <property type="term" value="C:plasma membrane"/>
    <property type="evidence" value="ECO:0007669"/>
    <property type="project" value="UniProtKB-SubCell"/>
</dbReference>
<protein>
    <recommendedName>
        <fullName evidence="7">TRAP transporter large permease protein</fullName>
    </recommendedName>
</protein>
<comment type="similarity">
    <text evidence="7">Belongs to the TRAP transporter large permease family.</text>
</comment>
<comment type="function">
    <text evidence="7">Part of the tripartite ATP-independent periplasmic (TRAP) transport system.</text>
</comment>
<evidence type="ECO:0000313" key="11">
    <source>
        <dbReference type="Proteomes" id="UP000050497"/>
    </source>
</evidence>
<dbReference type="GO" id="GO:0022857">
    <property type="term" value="F:transmembrane transporter activity"/>
    <property type="evidence" value="ECO:0007669"/>
    <property type="project" value="UniProtKB-UniRule"/>
</dbReference>
<keyword evidence="6 7" id="KW-0472">Membrane</keyword>
<dbReference type="AlphaFoldDB" id="A0A0P7X7Z2"/>
<dbReference type="Pfam" id="PF06808">
    <property type="entry name" value="DctM"/>
    <property type="match status" value="1"/>
</dbReference>
<dbReference type="STRING" id="1653334.GA0071312_2733"/>
<feature type="transmembrane region" description="Helical" evidence="7">
    <location>
        <begin position="45"/>
        <end position="66"/>
    </location>
</feature>
<dbReference type="InterPro" id="IPR010656">
    <property type="entry name" value="DctM"/>
</dbReference>
<feature type="transmembrane region" description="Helical" evidence="7">
    <location>
        <begin position="212"/>
        <end position="234"/>
    </location>
</feature>
<dbReference type="Proteomes" id="UP000182800">
    <property type="component" value="Unassembled WGS sequence"/>
</dbReference>
<evidence type="ECO:0000259" key="8">
    <source>
        <dbReference type="Pfam" id="PF06808"/>
    </source>
</evidence>
<evidence type="ECO:0000256" key="1">
    <source>
        <dbReference type="ARBA" id="ARBA00004429"/>
    </source>
</evidence>
<feature type="transmembrane region" description="Helical" evidence="7">
    <location>
        <begin position="333"/>
        <end position="353"/>
    </location>
</feature>
<accession>A0A0P7X7Z2</accession>
<keyword evidence="12" id="KW-1185">Reference proteome</keyword>
<dbReference type="PATRIC" id="fig|1653334.4.peg.2595"/>
<evidence type="ECO:0000313" key="9">
    <source>
        <dbReference type="EMBL" id="KPQ11239.1"/>
    </source>
</evidence>
<feature type="transmembrane region" description="Helical" evidence="7">
    <location>
        <begin position="393"/>
        <end position="417"/>
    </location>
</feature>
<evidence type="ECO:0000313" key="12">
    <source>
        <dbReference type="Proteomes" id="UP000182800"/>
    </source>
</evidence>
<evidence type="ECO:0000256" key="2">
    <source>
        <dbReference type="ARBA" id="ARBA00022475"/>
    </source>
</evidence>
<feature type="transmembrane region" description="Helical" evidence="7">
    <location>
        <begin position="135"/>
        <end position="159"/>
    </location>
</feature>
<feature type="transmembrane region" description="Helical" evidence="7">
    <location>
        <begin position="359"/>
        <end position="381"/>
    </location>
</feature>
<feature type="transmembrane region" description="Helical" evidence="7">
    <location>
        <begin position="102"/>
        <end position="123"/>
    </location>
</feature>
<evidence type="ECO:0000256" key="7">
    <source>
        <dbReference type="RuleBase" id="RU369079"/>
    </source>
</evidence>
<feature type="transmembrane region" description="Helical" evidence="7">
    <location>
        <begin position="240"/>
        <end position="256"/>
    </location>
</feature>
<feature type="transmembrane region" description="Helical" evidence="7">
    <location>
        <begin position="303"/>
        <end position="326"/>
    </location>
</feature>
<evidence type="ECO:0000256" key="4">
    <source>
        <dbReference type="ARBA" id="ARBA00022692"/>
    </source>
</evidence>
<keyword evidence="3 7" id="KW-0997">Cell inner membrane</keyword>
<feature type="transmembrane region" description="Helical" evidence="7">
    <location>
        <begin position="171"/>
        <end position="191"/>
    </location>
</feature>
<dbReference type="InterPro" id="IPR004681">
    <property type="entry name" value="TRAP_DctM"/>
</dbReference>
<dbReference type="EMBL" id="FMBM01000002">
    <property type="protein sequence ID" value="SCC81770.1"/>
    <property type="molecule type" value="Genomic_DNA"/>
</dbReference>
<name>A0A0P7X7Z2_9HYPH</name>
<feature type="transmembrane region" description="Helical" evidence="7">
    <location>
        <begin position="7"/>
        <end position="33"/>
    </location>
</feature>
<feature type="transmembrane region" description="Helical" evidence="7">
    <location>
        <begin position="277"/>
        <end position="297"/>
    </location>
</feature>
<dbReference type="OrthoDB" id="7374726at2"/>
<reference evidence="10 12" key="2">
    <citation type="submission" date="2016-08" db="EMBL/GenBank/DDBJ databases">
        <authorList>
            <person name="Varghese N."/>
            <person name="Submissions Spin"/>
        </authorList>
    </citation>
    <scope>NUCLEOTIDE SEQUENCE [LARGE SCALE GENOMIC DNA]</scope>
    <source>
        <strain evidence="10 12">HL-109</strain>
    </source>
</reference>
<keyword evidence="4 7" id="KW-0812">Transmembrane</keyword>
<comment type="subcellular location">
    <subcellularLocation>
        <location evidence="1 7">Cell inner membrane</location>
        <topology evidence="1 7">Multi-pass membrane protein</topology>
    </subcellularLocation>
</comment>
<keyword evidence="2" id="KW-1003">Cell membrane</keyword>
<sequence length="422" mass="44214">MTGITPLVFIMLLVIGVPIGLVLCLAAFVYILASGNAVLLDSYPLKLFSSLDNFGLLAIPLFILIGEIMNGAGITTRLVRLASAFIGAVRGGLAYVNLLANMFVASILGSATAQIAMMSQVMAPEMQRAGYDRAFAVGVTAFGGLLGPIIPPSIVFVVYAVLAQVAVRDMLIAGILPGLLMTGLFLGTVALMGLRYNYPRGERLSWGERGRALLRALPMLAIPAVIVGTILAGIASPTESAAIGALVAALIGLFYTRSLKLSDFPAILLRTGLNTALVLFLVAAAGVFSWVLIFGQVPQTAALWIQDVATTPTAFMLLVLVMLLIVGTVIDGIPGLIMVVPILLPIATGIYGIDPLHFGVVVSINLILGLLTPPVGIGLYVAASVTNVSAFRVFRMALPFFLVACIALIVLALVPWFSLALL</sequence>
<reference evidence="9 11" key="1">
    <citation type="submission" date="2015-09" db="EMBL/GenBank/DDBJ databases">
        <title>Identification and resolution of microdiversity through metagenomic sequencing of parallel consortia.</title>
        <authorList>
            <person name="Nelson W.C."/>
            <person name="Romine M.F."/>
            <person name="Lindemann S.R."/>
        </authorList>
    </citation>
    <scope>NUCLEOTIDE SEQUENCE [LARGE SCALE GENOMIC DNA]</scope>
    <source>
        <strain evidence="9">HL-109</strain>
    </source>
</reference>
<evidence type="ECO:0000313" key="10">
    <source>
        <dbReference type="EMBL" id="SCC81770.1"/>
    </source>
</evidence>
<dbReference type="PANTHER" id="PTHR33362">
    <property type="entry name" value="SIALIC ACID TRAP TRANSPORTER PERMEASE PROTEIN SIAT-RELATED"/>
    <property type="match status" value="1"/>
</dbReference>
<comment type="subunit">
    <text evidence="7">The complex comprises the extracytoplasmic solute receptor protein and the two transmembrane proteins.</text>
</comment>
<evidence type="ECO:0000256" key="3">
    <source>
        <dbReference type="ARBA" id="ARBA00022519"/>
    </source>
</evidence>
<dbReference type="PANTHER" id="PTHR33362:SF2">
    <property type="entry name" value="TRAP TRANSPORTER LARGE PERMEASE PROTEIN"/>
    <property type="match status" value="1"/>
</dbReference>
<gene>
    <name evidence="10" type="ORF">GA0071312_2733</name>
    <name evidence="9" type="ORF">HLUCCO17_07595</name>
</gene>
<proteinExistence type="inferred from homology"/>
<evidence type="ECO:0000256" key="6">
    <source>
        <dbReference type="ARBA" id="ARBA00023136"/>
    </source>
</evidence>
<dbReference type="PIRSF" id="PIRSF006066">
    <property type="entry name" value="HI0050"/>
    <property type="match status" value="1"/>
</dbReference>
<organism evidence="9 11">
    <name type="scientific">Saliniramus fredricksonii</name>
    <dbReference type="NCBI Taxonomy" id="1653334"/>
    <lineage>
        <taxon>Bacteria</taxon>
        <taxon>Pseudomonadati</taxon>
        <taxon>Pseudomonadota</taxon>
        <taxon>Alphaproteobacteria</taxon>
        <taxon>Hyphomicrobiales</taxon>
        <taxon>Salinarimonadaceae</taxon>
        <taxon>Saliniramus</taxon>
    </lineage>
</organism>
<evidence type="ECO:0000256" key="5">
    <source>
        <dbReference type="ARBA" id="ARBA00022989"/>
    </source>
</evidence>
<dbReference type="NCBIfam" id="TIGR00786">
    <property type="entry name" value="dctM"/>
    <property type="match status" value="1"/>
</dbReference>
<dbReference type="RefSeq" id="WP_074445401.1">
    <property type="nucleotide sequence ID" value="NZ_FMBM01000002.1"/>
</dbReference>
<dbReference type="EMBL" id="LJSX01000009">
    <property type="protein sequence ID" value="KPQ11239.1"/>
    <property type="molecule type" value="Genomic_DNA"/>
</dbReference>
<keyword evidence="5 7" id="KW-1133">Transmembrane helix</keyword>
<feature type="domain" description="TRAP C4-dicarboxylate transport system permease DctM subunit" evidence="8">
    <location>
        <begin position="8"/>
        <end position="417"/>
    </location>
</feature>
<dbReference type="Proteomes" id="UP000050497">
    <property type="component" value="Unassembled WGS sequence"/>
</dbReference>
<comment type="caution">
    <text evidence="9">The sequence shown here is derived from an EMBL/GenBank/DDBJ whole genome shotgun (WGS) entry which is preliminary data.</text>
</comment>